<gene>
    <name evidence="2" type="ORF">AZI98_08755</name>
</gene>
<evidence type="ECO:0000313" key="2">
    <source>
        <dbReference type="EMBL" id="KZN96435.1"/>
    </source>
</evidence>
<keyword evidence="3" id="KW-1185">Reference proteome</keyword>
<keyword evidence="1" id="KW-0472">Membrane</keyword>
<dbReference type="EMBL" id="LWBR01000023">
    <property type="protein sequence ID" value="KZN96435.1"/>
    <property type="molecule type" value="Genomic_DNA"/>
</dbReference>
<accession>A0A165XUZ1</accession>
<feature type="transmembrane region" description="Helical" evidence="1">
    <location>
        <begin position="263"/>
        <end position="285"/>
    </location>
</feature>
<feature type="transmembrane region" description="Helical" evidence="1">
    <location>
        <begin position="507"/>
        <end position="529"/>
    </location>
</feature>
<accession>A0A164ACS4</accession>
<keyword evidence="1" id="KW-1133">Transmembrane helix</keyword>
<feature type="transmembrane region" description="Helical" evidence="1">
    <location>
        <begin position="350"/>
        <end position="370"/>
    </location>
</feature>
<dbReference type="Proteomes" id="UP000076476">
    <property type="component" value="Unassembled WGS sequence"/>
</dbReference>
<feature type="transmembrane region" description="Helical" evidence="1">
    <location>
        <begin position="535"/>
        <end position="561"/>
    </location>
</feature>
<feature type="transmembrane region" description="Helical" evidence="1">
    <location>
        <begin position="122"/>
        <end position="142"/>
    </location>
</feature>
<keyword evidence="1" id="KW-0812">Transmembrane</keyword>
<feature type="transmembrane region" description="Helical" evidence="1">
    <location>
        <begin position="37"/>
        <end position="57"/>
    </location>
</feature>
<feature type="transmembrane region" description="Helical" evidence="1">
    <location>
        <begin position="431"/>
        <end position="455"/>
    </location>
</feature>
<feature type="transmembrane region" description="Helical" evidence="1">
    <location>
        <begin position="63"/>
        <end position="81"/>
    </location>
</feature>
<dbReference type="AlphaFoldDB" id="A0A165XUZ1"/>
<dbReference type="STRING" id="33936.AZI98_08755"/>
<organism evidence="2 3">
    <name type="scientific">Aeribacillus pallidus</name>
    <dbReference type="NCBI Taxonomy" id="33936"/>
    <lineage>
        <taxon>Bacteria</taxon>
        <taxon>Bacillati</taxon>
        <taxon>Bacillota</taxon>
        <taxon>Bacilli</taxon>
        <taxon>Bacillales</taxon>
        <taxon>Bacillaceae</taxon>
        <taxon>Aeribacillus</taxon>
    </lineage>
</organism>
<comment type="caution">
    <text evidence="2">The sequence shown here is derived from an EMBL/GenBank/DDBJ whole genome shotgun (WGS) entry which is preliminary data.</text>
</comment>
<name>A0A165XUZ1_9BACI</name>
<feature type="transmembrane region" description="Helical" evidence="1">
    <location>
        <begin position="461"/>
        <end position="486"/>
    </location>
</feature>
<evidence type="ECO:0000313" key="3">
    <source>
        <dbReference type="Proteomes" id="UP000076476"/>
    </source>
</evidence>
<feature type="transmembrane region" description="Helical" evidence="1">
    <location>
        <begin position="192"/>
        <end position="216"/>
    </location>
</feature>
<proteinExistence type="predicted"/>
<evidence type="ECO:0000256" key="1">
    <source>
        <dbReference type="SAM" id="Phobius"/>
    </source>
</evidence>
<protein>
    <submittedName>
        <fullName evidence="2">Uncharacterized protein</fullName>
    </submittedName>
</protein>
<reference evidence="2 3" key="1">
    <citation type="submission" date="2016-04" db="EMBL/GenBank/DDBJ databases">
        <title>Draft genome sequence of Aeribacillus pallidus 8m3 from petroleum reservoir.</title>
        <authorList>
            <person name="Poltaraus A.B."/>
            <person name="Nazina T.N."/>
            <person name="Tourova T.P."/>
            <person name="Malakho S.M."/>
            <person name="Korshunova A.V."/>
            <person name="Sokolova D.S."/>
        </authorList>
    </citation>
    <scope>NUCLEOTIDE SEQUENCE [LARGE SCALE GENOMIC DNA]</scope>
    <source>
        <strain evidence="2 3">8m3</strain>
    </source>
</reference>
<sequence>MLKSNLFYSNFKLNFRRYVNRFLFFFPFGENLLNQKILLVLFVFIFGVYNFILYHLVELIIPYFSQAAVLLVNLLVLWNLISNLRSSHDILQRFVYPEDFLLLYSVKTDPKDILLVRFFTQIIFKSLFSTLFFLYPILFYVLNFVEESITSRLLLFVSFPFYVLFLIGVISFYSSGLYIIYSKVLHVVFQSAVKSVLSFVFVMLLSFLSTIVFGWLGFSYFYEENFIESIVHSISRFNLDVILTGYVLPTNWLFNTLMEVEYFLYYQPLLLIIGIILIYISYLIVNKYLDVKDISQLSNEKTNVNIIKNRSFPNFVYRKLKKLLSRKVLAVMKKDFIAFTRANFLIKKRFYLSIYMLASEIGLLLGLGMMQNWFEFPAFFVIYPIIFAVSLNVSFLGDGLLGITSADAERENLFLYKGSGSSLNQLIVSKAILHVIPILIVMNVLFICVVSFFHLKLSTVIMIFVLVNTTAIIISSAQIIGTFLYPRLDWEHIEDVGSSVKASVFEHTIFGIVLILNLEIYGLLGVLYWKNYISSILFNMLAILGSSLLFISFFIFFYFWIKRVGTSHWEMSR</sequence>
<feature type="transmembrane region" description="Helical" evidence="1">
    <location>
        <begin position="154"/>
        <end position="180"/>
    </location>
</feature>